<sequence length="94" mass="10151">MRLSSLGGDISEPAAGAGPSPPQDGDLGELQQLMGGRRCLTDSCEVSKARKQRVRAGNRRVTADTFELVCVHARQGRAGCKRFRHGPHTPMDVH</sequence>
<dbReference type="Proteomes" id="UP001638806">
    <property type="component" value="Unassembled WGS sequence"/>
</dbReference>
<accession>A0ACC4DQ14</accession>
<evidence type="ECO:0000313" key="2">
    <source>
        <dbReference type="Proteomes" id="UP001638806"/>
    </source>
</evidence>
<name>A0ACC4DQ14_PURLI</name>
<keyword evidence="2" id="KW-1185">Reference proteome</keyword>
<evidence type="ECO:0000313" key="1">
    <source>
        <dbReference type="EMBL" id="KAL3957536.1"/>
    </source>
</evidence>
<protein>
    <submittedName>
        <fullName evidence="1">Uncharacterized protein</fullName>
    </submittedName>
</protein>
<proteinExistence type="predicted"/>
<comment type="caution">
    <text evidence="1">The sequence shown here is derived from an EMBL/GenBank/DDBJ whole genome shotgun (WGS) entry which is preliminary data.</text>
</comment>
<dbReference type="EMBL" id="JBGNUJ010000007">
    <property type="protein sequence ID" value="KAL3957536.1"/>
    <property type="molecule type" value="Genomic_DNA"/>
</dbReference>
<organism evidence="1 2">
    <name type="scientific">Purpureocillium lilacinum</name>
    <name type="common">Paecilomyces lilacinus</name>
    <dbReference type="NCBI Taxonomy" id="33203"/>
    <lineage>
        <taxon>Eukaryota</taxon>
        <taxon>Fungi</taxon>
        <taxon>Dikarya</taxon>
        <taxon>Ascomycota</taxon>
        <taxon>Pezizomycotina</taxon>
        <taxon>Sordariomycetes</taxon>
        <taxon>Hypocreomycetidae</taxon>
        <taxon>Hypocreales</taxon>
        <taxon>Ophiocordycipitaceae</taxon>
        <taxon>Purpureocillium</taxon>
    </lineage>
</organism>
<gene>
    <name evidence="1" type="ORF">ACCO45_008114</name>
</gene>
<reference evidence="1" key="1">
    <citation type="submission" date="2024-12" db="EMBL/GenBank/DDBJ databases">
        <title>Comparative genomics and development of molecular markers within Purpureocillium lilacinum and among Purpureocillium species.</title>
        <authorList>
            <person name="Yeh Z.-Y."/>
            <person name="Ni N.-T."/>
            <person name="Lo P.-H."/>
            <person name="Mushyakhwo K."/>
            <person name="Lin C.-F."/>
            <person name="Nai Y.-S."/>
        </authorList>
    </citation>
    <scope>NUCLEOTIDE SEQUENCE</scope>
    <source>
        <strain evidence="1">NCHU-NPUST-175</strain>
    </source>
</reference>